<dbReference type="Gene3D" id="3.30.450.20">
    <property type="entry name" value="PAS domain"/>
    <property type="match status" value="1"/>
</dbReference>
<keyword evidence="4" id="KW-1185">Reference proteome</keyword>
<dbReference type="EMBL" id="BMCU01000004">
    <property type="protein sequence ID" value="GGG20543.1"/>
    <property type="molecule type" value="Genomic_DNA"/>
</dbReference>
<gene>
    <name evidence="3" type="ORF">GCM10007304_38030</name>
</gene>
<dbReference type="InterPro" id="IPR035965">
    <property type="entry name" value="PAS-like_dom_sf"/>
</dbReference>
<evidence type="ECO:0000313" key="4">
    <source>
        <dbReference type="Proteomes" id="UP000654257"/>
    </source>
</evidence>
<evidence type="ECO:0000259" key="2">
    <source>
        <dbReference type="PROSITE" id="PS50112"/>
    </source>
</evidence>
<dbReference type="PROSITE" id="PS50112">
    <property type="entry name" value="PAS"/>
    <property type="match status" value="1"/>
</dbReference>
<proteinExistence type="predicted"/>
<dbReference type="RefSeq" id="WP_188546462.1">
    <property type="nucleotide sequence ID" value="NZ_BMCU01000004.1"/>
</dbReference>
<evidence type="ECO:0000313" key="3">
    <source>
        <dbReference type="EMBL" id="GGG20543.1"/>
    </source>
</evidence>
<evidence type="ECO:0000256" key="1">
    <source>
        <dbReference type="SAM" id="MobiDB-lite"/>
    </source>
</evidence>
<feature type="compositionally biased region" description="Basic and acidic residues" evidence="1">
    <location>
        <begin position="1"/>
        <end position="13"/>
    </location>
</feature>
<protein>
    <submittedName>
        <fullName evidence="3">Diguanylate cyclase</fullName>
    </submittedName>
</protein>
<dbReference type="InterPro" id="IPR013656">
    <property type="entry name" value="PAS_4"/>
</dbReference>
<sequence length="151" mass="16654">MSESGGGDRRDPASRAISDPNQFPELPVTVVLDRIPVPVLAVDPAGTVVFANESFRELMGIDPDEPPSDQLMHLHDIFPAREGLGVNIAETFLTTVATRADSLWRMSDAKGDILQVRASKSILRRAEDQVVLVVLEDFTDQLWNDPKSAFR</sequence>
<comment type="caution">
    <text evidence="3">The sequence shown here is derived from an EMBL/GenBank/DDBJ whole genome shotgun (WGS) entry which is preliminary data.</text>
</comment>
<dbReference type="SUPFAM" id="SSF55785">
    <property type="entry name" value="PYP-like sensor domain (PAS domain)"/>
    <property type="match status" value="1"/>
</dbReference>
<dbReference type="AlphaFoldDB" id="A0A917LGF0"/>
<dbReference type="InterPro" id="IPR000014">
    <property type="entry name" value="PAS"/>
</dbReference>
<dbReference type="Proteomes" id="UP000654257">
    <property type="component" value="Unassembled WGS sequence"/>
</dbReference>
<reference evidence="3" key="1">
    <citation type="journal article" date="2014" name="Int. J. Syst. Evol. Microbiol.">
        <title>Complete genome sequence of Corynebacterium casei LMG S-19264T (=DSM 44701T), isolated from a smear-ripened cheese.</title>
        <authorList>
            <consortium name="US DOE Joint Genome Institute (JGI-PGF)"/>
            <person name="Walter F."/>
            <person name="Albersmeier A."/>
            <person name="Kalinowski J."/>
            <person name="Ruckert C."/>
        </authorList>
    </citation>
    <scope>NUCLEOTIDE SEQUENCE</scope>
    <source>
        <strain evidence="3">CCM 7905</strain>
    </source>
</reference>
<name>A0A917LGF0_9NOCA</name>
<feature type="domain" description="PAS" evidence="2">
    <location>
        <begin position="31"/>
        <end position="65"/>
    </location>
</feature>
<dbReference type="CDD" id="cd00130">
    <property type="entry name" value="PAS"/>
    <property type="match status" value="1"/>
</dbReference>
<organism evidence="3 4">
    <name type="scientific">Rhodococcoides trifolii</name>
    <dbReference type="NCBI Taxonomy" id="908250"/>
    <lineage>
        <taxon>Bacteria</taxon>
        <taxon>Bacillati</taxon>
        <taxon>Actinomycetota</taxon>
        <taxon>Actinomycetes</taxon>
        <taxon>Mycobacteriales</taxon>
        <taxon>Nocardiaceae</taxon>
        <taxon>Rhodococcoides</taxon>
    </lineage>
</organism>
<dbReference type="Pfam" id="PF08448">
    <property type="entry name" value="PAS_4"/>
    <property type="match status" value="1"/>
</dbReference>
<reference evidence="3" key="2">
    <citation type="submission" date="2020-09" db="EMBL/GenBank/DDBJ databases">
        <authorList>
            <person name="Sun Q."/>
            <person name="Sedlacek I."/>
        </authorList>
    </citation>
    <scope>NUCLEOTIDE SEQUENCE</scope>
    <source>
        <strain evidence="3">CCM 7905</strain>
    </source>
</reference>
<accession>A0A917LGF0</accession>
<feature type="region of interest" description="Disordered" evidence="1">
    <location>
        <begin position="1"/>
        <end position="21"/>
    </location>
</feature>